<keyword evidence="3" id="KW-1003">Cell membrane</keyword>
<dbReference type="InterPro" id="IPR011527">
    <property type="entry name" value="ABC1_TM_dom"/>
</dbReference>
<dbReference type="InterPro" id="IPR039421">
    <property type="entry name" value="Type_1_exporter"/>
</dbReference>
<keyword evidence="5" id="KW-0547">Nucleotide-binding</keyword>
<dbReference type="Pfam" id="PF00005">
    <property type="entry name" value="ABC_tran"/>
    <property type="match status" value="1"/>
</dbReference>
<dbReference type="Pfam" id="PF00664">
    <property type="entry name" value="ABC_membrane"/>
    <property type="match status" value="1"/>
</dbReference>
<accession>A0A369AW34</accession>
<dbReference type="PROSITE" id="PS50929">
    <property type="entry name" value="ABC_TM1F"/>
    <property type="match status" value="1"/>
</dbReference>
<dbReference type="AlphaFoldDB" id="A0A369AW34"/>
<gene>
    <name evidence="9" type="ORF">CBF32_10030</name>
</gene>
<dbReference type="PROSITE" id="PS50893">
    <property type="entry name" value="ABC_TRANSPORTER_2"/>
    <property type="match status" value="1"/>
</dbReference>
<dbReference type="InterPro" id="IPR017871">
    <property type="entry name" value="ABC_transporter-like_CS"/>
</dbReference>
<dbReference type="EMBL" id="NGJX01000010">
    <property type="protein sequence ID" value="RSU00937.1"/>
    <property type="molecule type" value="Genomic_DNA"/>
</dbReference>
<protein>
    <submittedName>
        <fullName evidence="9">Multidrug ABC transporter ATP-binding protein</fullName>
    </submittedName>
</protein>
<evidence type="ECO:0000256" key="2">
    <source>
        <dbReference type="ARBA" id="ARBA00022448"/>
    </source>
</evidence>
<dbReference type="GeneID" id="63147000"/>
<dbReference type="SUPFAM" id="SSF90123">
    <property type="entry name" value="ABC transporter transmembrane region"/>
    <property type="match status" value="1"/>
</dbReference>
<keyword evidence="8" id="KW-0472">Membrane</keyword>
<reference evidence="9 10" key="1">
    <citation type="submission" date="2017-05" db="EMBL/GenBank/DDBJ databases">
        <title>Vagococcus spp. assemblies.</title>
        <authorList>
            <person name="Gulvik C.A."/>
        </authorList>
    </citation>
    <scope>NUCLEOTIDE SEQUENCE [LARGE SCALE GENOMIC DNA]</scope>
    <source>
        <strain evidence="9 10">NCFB 2497</strain>
    </source>
</reference>
<dbReference type="CDD" id="cd18542">
    <property type="entry name" value="ABC_6TM_YknU_like"/>
    <property type="match status" value="1"/>
</dbReference>
<dbReference type="InterPro" id="IPR027417">
    <property type="entry name" value="P-loop_NTPase"/>
</dbReference>
<dbReference type="SUPFAM" id="SSF52540">
    <property type="entry name" value="P-loop containing nucleoside triphosphate hydrolases"/>
    <property type="match status" value="1"/>
</dbReference>
<keyword evidence="6 9" id="KW-0067">ATP-binding</keyword>
<dbReference type="PANTHER" id="PTHR43394:SF1">
    <property type="entry name" value="ATP-BINDING CASSETTE SUB-FAMILY B MEMBER 10, MITOCHONDRIAL"/>
    <property type="match status" value="1"/>
</dbReference>
<organism evidence="9 10">
    <name type="scientific">Vagococcus fluvialis</name>
    <dbReference type="NCBI Taxonomy" id="2738"/>
    <lineage>
        <taxon>Bacteria</taxon>
        <taxon>Bacillati</taxon>
        <taxon>Bacillota</taxon>
        <taxon>Bacilli</taxon>
        <taxon>Lactobacillales</taxon>
        <taxon>Enterococcaceae</taxon>
        <taxon>Vagococcus</taxon>
    </lineage>
</organism>
<dbReference type="InterPro" id="IPR003439">
    <property type="entry name" value="ABC_transporter-like_ATP-bd"/>
</dbReference>
<keyword evidence="7" id="KW-1133">Transmembrane helix</keyword>
<dbReference type="GO" id="GO:0005886">
    <property type="term" value="C:plasma membrane"/>
    <property type="evidence" value="ECO:0007669"/>
    <property type="project" value="UniProtKB-SubCell"/>
</dbReference>
<dbReference type="InterPro" id="IPR036640">
    <property type="entry name" value="ABC1_TM_sf"/>
</dbReference>
<dbReference type="Proteomes" id="UP000288197">
    <property type="component" value="Unassembled WGS sequence"/>
</dbReference>
<dbReference type="PROSITE" id="PS00211">
    <property type="entry name" value="ABC_TRANSPORTER_1"/>
    <property type="match status" value="1"/>
</dbReference>
<dbReference type="InterPro" id="IPR003593">
    <property type="entry name" value="AAA+_ATPase"/>
</dbReference>
<dbReference type="FunFam" id="3.40.50.300:FF:000221">
    <property type="entry name" value="Multidrug ABC transporter ATP-binding protein"/>
    <property type="match status" value="1"/>
</dbReference>
<keyword evidence="4" id="KW-0812">Transmembrane</keyword>
<evidence type="ECO:0000256" key="6">
    <source>
        <dbReference type="ARBA" id="ARBA00022840"/>
    </source>
</evidence>
<keyword evidence="10" id="KW-1185">Reference proteome</keyword>
<dbReference type="RefSeq" id="WP_114290107.1">
    <property type="nucleotide sequence ID" value="NZ_CP081470.1"/>
</dbReference>
<evidence type="ECO:0000256" key="3">
    <source>
        <dbReference type="ARBA" id="ARBA00022475"/>
    </source>
</evidence>
<dbReference type="GO" id="GO:0015421">
    <property type="term" value="F:ABC-type oligopeptide transporter activity"/>
    <property type="evidence" value="ECO:0007669"/>
    <property type="project" value="TreeGrafter"/>
</dbReference>
<dbReference type="PANTHER" id="PTHR43394">
    <property type="entry name" value="ATP-DEPENDENT PERMEASE MDL1, MITOCHONDRIAL"/>
    <property type="match status" value="1"/>
</dbReference>
<evidence type="ECO:0000256" key="7">
    <source>
        <dbReference type="ARBA" id="ARBA00022989"/>
    </source>
</evidence>
<name>A0A369AW34_9ENTE</name>
<evidence type="ECO:0000313" key="10">
    <source>
        <dbReference type="Proteomes" id="UP000288197"/>
    </source>
</evidence>
<evidence type="ECO:0000256" key="5">
    <source>
        <dbReference type="ARBA" id="ARBA00022741"/>
    </source>
</evidence>
<sequence>MDHLKWISHYVKPYWKKEVVASIILIISSLLQIVNPIVIGLIVDNIVSGKGEENLVLYLGILILVTILKIITRYVYQNMFEKVGQDVLFDLRNDMYKKIHELDFDFFNHTRVGDLLAHMTGDIDIIRHFVSWLASTIVENVLWFVLAIVVMFKIDVTLTLFMLAVTPFIYLLQRRLSKEVFPKFFAIRESFSQLNSMVEENIGGNRVVKAFAREDYEIEKFNQVNDDYMEKNMESADVLAKNLPWLEFFSSSLSVLSLVVGGILVINSSLTIGALVTFTNYLWMLNNPLRNSGWIISDTQRFFASSVKVRALLDEPIQIRSVHENDEAKFTGEVVFDHVSFSFPDDPSTLILDDISFSVKPGQVVGILGQTGSGKSTLVQLIGRFHEATSGTIYVGGREIDEWSLRKLRENISLVMQEAFLFSDSIEENLSFGVDTLDPTHLERMSRIADAHQFIENLPDGYQTIVGERGVGLSGGQKQRISLARSLMTKPAILILDDTTSAVDMTTETKIQKGLKEAIEDATTFIIAHRISSVKDADVILVLEDGKIVERGNHETLLADKSGIYATIYEKQLGLK</sequence>
<comment type="caution">
    <text evidence="9">The sequence shown here is derived from an EMBL/GenBank/DDBJ whole genome shotgun (WGS) entry which is preliminary data.</text>
</comment>
<evidence type="ECO:0000256" key="1">
    <source>
        <dbReference type="ARBA" id="ARBA00004651"/>
    </source>
</evidence>
<comment type="subcellular location">
    <subcellularLocation>
        <location evidence="1">Cell membrane</location>
        <topology evidence="1">Multi-pass membrane protein</topology>
    </subcellularLocation>
</comment>
<dbReference type="Gene3D" id="1.20.1560.10">
    <property type="entry name" value="ABC transporter type 1, transmembrane domain"/>
    <property type="match status" value="1"/>
</dbReference>
<evidence type="ECO:0000256" key="4">
    <source>
        <dbReference type="ARBA" id="ARBA00022692"/>
    </source>
</evidence>
<dbReference type="GO" id="GO:0005524">
    <property type="term" value="F:ATP binding"/>
    <property type="evidence" value="ECO:0007669"/>
    <property type="project" value="UniProtKB-KW"/>
</dbReference>
<keyword evidence="2" id="KW-0813">Transport</keyword>
<proteinExistence type="predicted"/>
<dbReference type="Gene3D" id="3.40.50.300">
    <property type="entry name" value="P-loop containing nucleotide triphosphate hydrolases"/>
    <property type="match status" value="1"/>
</dbReference>
<dbReference type="OrthoDB" id="9770415at2"/>
<dbReference type="SMART" id="SM00382">
    <property type="entry name" value="AAA"/>
    <property type="match status" value="1"/>
</dbReference>
<evidence type="ECO:0000256" key="8">
    <source>
        <dbReference type="ARBA" id="ARBA00023136"/>
    </source>
</evidence>
<evidence type="ECO:0000313" key="9">
    <source>
        <dbReference type="EMBL" id="RSU00937.1"/>
    </source>
</evidence>
<dbReference type="GO" id="GO:0016887">
    <property type="term" value="F:ATP hydrolysis activity"/>
    <property type="evidence" value="ECO:0007669"/>
    <property type="project" value="InterPro"/>
</dbReference>